<reference evidence="1 3" key="1">
    <citation type="submission" date="2014-06" db="EMBL/GenBank/DDBJ databases">
        <authorList>
            <person name="Bishop-Lilly K.A."/>
            <person name="Broomall S.M."/>
            <person name="Chain P.S."/>
            <person name="Chertkov O."/>
            <person name="Coyne S.R."/>
            <person name="Daligault H.E."/>
            <person name="Davenport K.W."/>
            <person name="Erkkila T."/>
            <person name="Frey K.G."/>
            <person name="Gibbons H.S."/>
            <person name="Gu W."/>
            <person name="Jaissle J."/>
            <person name="Johnson S.L."/>
            <person name="Koroleva G.I."/>
            <person name="Ladner J.T."/>
            <person name="Lo C.-C."/>
            <person name="Minogue T.D."/>
            <person name="Munk C."/>
            <person name="Palacios G.F."/>
            <person name="Redden C.L."/>
            <person name="Rosenzweig C.N."/>
            <person name="Scholz M.B."/>
            <person name="Teshima H."/>
            <person name="Xu Y."/>
        </authorList>
    </citation>
    <scope>NUCLEOTIDE SEQUENCE [LARGE SCALE GENOMIC DNA]</scope>
    <source>
        <strain evidence="1 3">FTZ</strain>
    </source>
</reference>
<comment type="caution">
    <text evidence="2">The sequence shown here is derived from an EMBL/GenBank/DDBJ whole genome shotgun (WGS) entry which is preliminary data.</text>
</comment>
<dbReference type="Proteomes" id="UP000028987">
    <property type="component" value="Unassembled WGS sequence"/>
</dbReference>
<dbReference type="AlphaFoldDB" id="A0A0E2ZKZ3"/>
<protein>
    <submittedName>
        <fullName evidence="2">Uncharacterized protein</fullName>
    </submittedName>
</protein>
<evidence type="ECO:0000313" key="3">
    <source>
        <dbReference type="Proteomes" id="UP000028987"/>
    </source>
</evidence>
<organism evidence="2 4">
    <name type="scientific">Francisella tularensis</name>
    <dbReference type="NCBI Taxonomy" id="263"/>
    <lineage>
        <taxon>Bacteria</taxon>
        <taxon>Pseudomonadati</taxon>
        <taxon>Pseudomonadota</taxon>
        <taxon>Gammaproteobacteria</taxon>
        <taxon>Thiotrichales</taxon>
        <taxon>Francisellaceae</taxon>
        <taxon>Francisella</taxon>
    </lineage>
</organism>
<dbReference type="EMBL" id="VJEZ01000008">
    <property type="protein sequence ID" value="MWZ40275.1"/>
    <property type="molecule type" value="Genomic_DNA"/>
</dbReference>
<dbReference type="GeneID" id="75265452"/>
<gene>
    <name evidence="1" type="ORF">DR87_373</name>
    <name evidence="2" type="ORF">FNC33_06955</name>
</gene>
<evidence type="ECO:0000313" key="4">
    <source>
        <dbReference type="Proteomes" id="UP000469081"/>
    </source>
</evidence>
<dbReference type="RefSeq" id="WP_003025848.1">
    <property type="nucleotide sequence ID" value="NZ_CP012092.1"/>
</dbReference>
<reference evidence="2 4" key="2">
    <citation type="submission" date="2019-06" db="EMBL/GenBank/DDBJ databases">
        <title>Phylogeography and genetic diversity of Francisella tularensis subsp. holarctica in France (1947-2018).</title>
        <authorList>
            <person name="Kevin M."/>
            <person name="Madani N."/>
            <person name="Maurin M."/>
        </authorList>
    </citation>
    <scope>NUCLEOTIDE SEQUENCE [LARGE SCALE GENOMIC DNA]</scope>
    <source>
        <strain evidence="2 4">ATCC 15482</strain>
    </source>
</reference>
<evidence type="ECO:0000313" key="2">
    <source>
        <dbReference type="EMBL" id="MWZ40275.1"/>
    </source>
</evidence>
<proteinExistence type="predicted"/>
<accession>A0A0E2ZKZ3</accession>
<dbReference type="Proteomes" id="UP000469081">
    <property type="component" value="Unassembled WGS sequence"/>
</dbReference>
<evidence type="ECO:0000313" key="1">
    <source>
        <dbReference type="EMBL" id="KFJ39855.1"/>
    </source>
</evidence>
<name>A0A0E2ZKZ3_FRATU</name>
<sequence>MRKIILSAIVVFGLSTMSFAQGLHQINSFSNSSFPPPVLSLAS</sequence>
<dbReference type="EMBL" id="JOVO01000016">
    <property type="protein sequence ID" value="KFJ39855.1"/>
    <property type="molecule type" value="Genomic_DNA"/>
</dbReference>